<feature type="signal peptide" evidence="3">
    <location>
        <begin position="1"/>
        <end position="18"/>
    </location>
</feature>
<evidence type="ECO:0000313" key="5">
    <source>
        <dbReference type="Proteomes" id="UP001596004"/>
    </source>
</evidence>
<dbReference type="RefSeq" id="WP_380841506.1">
    <property type="nucleotide sequence ID" value="NZ_JBHSFP010000011.1"/>
</dbReference>
<sequence>MRKGTTAISVGALTLALAGGTALLVATPAAGSSAGADGCGRGALVLSGLTGKVCDLLGEVGNAIGDPGGDGLEPVTDTVTDVADDALEPVTDTVTDLADNALEPVTDTVTDLADNALKPVTDTVTDLADDALKPVKDSVEDLGDDALKPVKDSVEDLGDERLKPVTDRGEKTTGKRAGGPSPTAEPASPGTPSATASQSPAVPRDVSGGDLLELDAGCLPLVGSGDCGGSDRSEIPPASKPPAGTDRSTPSPPPSAPPDVRPGETGEAPSDGLAPEEESLPPGGAGAGLPVDRATPQARVPEPPSADVEAPPVVTLWPGLPLPSLAGDPRARTAVPSKPYDVVGTVLTAVLLASAILAARIVQSRRDADAPRSMPFDGMRPSDAGRHRLA</sequence>
<keyword evidence="2" id="KW-0472">Membrane</keyword>
<dbReference type="Gene3D" id="1.20.120.20">
    <property type="entry name" value="Apolipoprotein"/>
    <property type="match status" value="1"/>
</dbReference>
<feature type="compositionally biased region" description="Pro residues" evidence="1">
    <location>
        <begin position="250"/>
        <end position="260"/>
    </location>
</feature>
<feature type="compositionally biased region" description="Basic and acidic residues" evidence="1">
    <location>
        <begin position="143"/>
        <end position="173"/>
    </location>
</feature>
<keyword evidence="5" id="KW-1185">Reference proteome</keyword>
<evidence type="ECO:0000313" key="4">
    <source>
        <dbReference type="EMBL" id="MFC4532648.1"/>
    </source>
</evidence>
<keyword evidence="2" id="KW-1133">Transmembrane helix</keyword>
<evidence type="ECO:0000256" key="2">
    <source>
        <dbReference type="SAM" id="Phobius"/>
    </source>
</evidence>
<feature type="region of interest" description="Disordered" evidence="1">
    <location>
        <begin position="225"/>
        <end position="312"/>
    </location>
</feature>
<dbReference type="Proteomes" id="UP001596004">
    <property type="component" value="Unassembled WGS sequence"/>
</dbReference>
<accession>A0ABV9CI40</accession>
<feature type="transmembrane region" description="Helical" evidence="2">
    <location>
        <begin position="342"/>
        <end position="362"/>
    </location>
</feature>
<reference evidence="5" key="1">
    <citation type="journal article" date="2019" name="Int. J. Syst. Evol. Microbiol.">
        <title>The Global Catalogue of Microorganisms (GCM) 10K type strain sequencing project: providing services to taxonomists for standard genome sequencing and annotation.</title>
        <authorList>
            <consortium name="The Broad Institute Genomics Platform"/>
            <consortium name="The Broad Institute Genome Sequencing Center for Infectious Disease"/>
            <person name="Wu L."/>
            <person name="Ma J."/>
        </authorList>
    </citation>
    <scope>NUCLEOTIDE SEQUENCE [LARGE SCALE GENOMIC DNA]</scope>
    <source>
        <strain evidence="5">CGMCC 4.7132</strain>
    </source>
</reference>
<evidence type="ECO:0000256" key="1">
    <source>
        <dbReference type="SAM" id="MobiDB-lite"/>
    </source>
</evidence>
<comment type="caution">
    <text evidence="4">The sequence shown here is derived from an EMBL/GenBank/DDBJ whole genome shotgun (WGS) entry which is preliminary data.</text>
</comment>
<evidence type="ECO:0000256" key="3">
    <source>
        <dbReference type="SAM" id="SignalP"/>
    </source>
</evidence>
<feature type="compositionally biased region" description="Polar residues" evidence="1">
    <location>
        <begin position="190"/>
        <end position="200"/>
    </location>
</feature>
<organism evidence="4 5">
    <name type="scientific">Sphaerisporangium dianthi</name>
    <dbReference type="NCBI Taxonomy" id="1436120"/>
    <lineage>
        <taxon>Bacteria</taxon>
        <taxon>Bacillati</taxon>
        <taxon>Actinomycetota</taxon>
        <taxon>Actinomycetes</taxon>
        <taxon>Streptosporangiales</taxon>
        <taxon>Streptosporangiaceae</taxon>
        <taxon>Sphaerisporangium</taxon>
    </lineage>
</organism>
<protein>
    <submittedName>
        <fullName evidence="4">Uncharacterized protein</fullName>
    </submittedName>
</protein>
<dbReference type="EMBL" id="JBHSFP010000011">
    <property type="protein sequence ID" value="MFC4532648.1"/>
    <property type="molecule type" value="Genomic_DNA"/>
</dbReference>
<feature type="region of interest" description="Disordered" evidence="1">
    <location>
        <begin position="143"/>
        <end position="209"/>
    </location>
</feature>
<name>A0ABV9CI40_9ACTN</name>
<keyword evidence="2" id="KW-0812">Transmembrane</keyword>
<feature type="region of interest" description="Disordered" evidence="1">
    <location>
        <begin position="366"/>
        <end position="390"/>
    </location>
</feature>
<proteinExistence type="predicted"/>
<gene>
    <name evidence="4" type="ORF">ACFO60_17875</name>
</gene>
<keyword evidence="3" id="KW-0732">Signal</keyword>
<feature type="chain" id="PRO_5045927549" evidence="3">
    <location>
        <begin position="19"/>
        <end position="390"/>
    </location>
</feature>